<dbReference type="SMART" id="SM00490">
    <property type="entry name" value="HELICc"/>
    <property type="match status" value="1"/>
</dbReference>
<gene>
    <name evidence="10" type="primary">hel308</name>
    <name evidence="13" type="ORF">TQ32_04155</name>
</gene>
<comment type="catalytic activity">
    <reaction evidence="9 10">
        <text>Couples ATP hydrolysis with the unwinding of duplex DNA by translocating in the 3'-5' direction.</text>
        <dbReference type="EC" id="5.6.2.4"/>
    </reaction>
</comment>
<dbReference type="GO" id="GO:0005524">
    <property type="term" value="F:ATP binding"/>
    <property type="evidence" value="ECO:0007669"/>
    <property type="project" value="UniProtKB-UniRule"/>
</dbReference>
<dbReference type="InterPro" id="IPR011545">
    <property type="entry name" value="DEAD/DEAH_box_helicase_dom"/>
</dbReference>
<keyword evidence="3 10" id="KW-0378">Hydrolase</keyword>
<evidence type="ECO:0000256" key="5">
    <source>
        <dbReference type="ARBA" id="ARBA00022840"/>
    </source>
</evidence>
<dbReference type="PATRIC" id="fig|1609559.3.peg.865"/>
<proteinExistence type="inferred from homology"/>
<keyword evidence="4 10" id="KW-0347">Helicase</keyword>
<dbReference type="SUPFAM" id="SSF158702">
    <property type="entry name" value="Sec63 N-terminal domain-like"/>
    <property type="match status" value="1"/>
</dbReference>
<evidence type="ECO:0000256" key="1">
    <source>
        <dbReference type="ARBA" id="ARBA00022741"/>
    </source>
</evidence>
<dbReference type="GO" id="GO:0006281">
    <property type="term" value="P:DNA repair"/>
    <property type="evidence" value="ECO:0007669"/>
    <property type="project" value="UniProtKB-UniRule"/>
</dbReference>
<dbReference type="PANTHER" id="PTHR47961:SF10">
    <property type="entry name" value="ATP-DEPENDENT DNA HELICASE HEL308"/>
    <property type="match status" value="1"/>
</dbReference>
<dbReference type="InterPro" id="IPR001650">
    <property type="entry name" value="Helicase_C-like"/>
</dbReference>
<evidence type="ECO:0000256" key="9">
    <source>
        <dbReference type="ARBA" id="ARBA00034617"/>
    </source>
</evidence>
<feature type="domain" description="Helicase ATP-binding" evidence="11">
    <location>
        <begin position="33"/>
        <end position="197"/>
    </location>
</feature>
<dbReference type="Gene3D" id="1.10.3380.30">
    <property type="match status" value="1"/>
</dbReference>
<keyword evidence="8 10" id="KW-0413">Isomerase</keyword>
<dbReference type="InterPro" id="IPR014001">
    <property type="entry name" value="Helicase_ATP-bd"/>
</dbReference>
<keyword evidence="6 10" id="KW-0238">DNA-binding</keyword>
<dbReference type="InterPro" id="IPR027417">
    <property type="entry name" value="P-loop_NTPase"/>
</dbReference>
<dbReference type="InterPro" id="IPR036390">
    <property type="entry name" value="WH_DNA-bd_sf"/>
</dbReference>
<accession>A0A127B944</accession>
<evidence type="ECO:0000256" key="3">
    <source>
        <dbReference type="ARBA" id="ARBA00022801"/>
    </source>
</evidence>
<keyword evidence="7 10" id="KW-0234">DNA repair</keyword>
<evidence type="ECO:0000313" key="13">
    <source>
        <dbReference type="EMBL" id="AMM53765.1"/>
    </source>
</evidence>
<dbReference type="HAMAP" id="MF_00442">
    <property type="entry name" value="Helicase_Hel308"/>
    <property type="match status" value="1"/>
</dbReference>
<dbReference type="Proteomes" id="UP000070587">
    <property type="component" value="Chromosome"/>
</dbReference>
<dbReference type="GO" id="GO:0003677">
    <property type="term" value="F:DNA binding"/>
    <property type="evidence" value="ECO:0007669"/>
    <property type="project" value="UniProtKB-UniRule"/>
</dbReference>
<organism evidence="13 14">
    <name type="scientific">Pyrococcus kukulkanii</name>
    <dbReference type="NCBI Taxonomy" id="1609559"/>
    <lineage>
        <taxon>Archaea</taxon>
        <taxon>Methanobacteriati</taxon>
        <taxon>Methanobacteriota</taxon>
        <taxon>Thermococci</taxon>
        <taxon>Thermococcales</taxon>
        <taxon>Thermococcaceae</taxon>
        <taxon>Pyrococcus</taxon>
    </lineage>
</organism>
<keyword evidence="5 10" id="KW-0067">ATP-binding</keyword>
<dbReference type="SMART" id="SM00487">
    <property type="entry name" value="DEXDc"/>
    <property type="match status" value="1"/>
</dbReference>
<dbReference type="CDD" id="cd18028">
    <property type="entry name" value="DEXHc_archSki2"/>
    <property type="match status" value="1"/>
</dbReference>
<evidence type="ECO:0000256" key="7">
    <source>
        <dbReference type="ARBA" id="ARBA00023204"/>
    </source>
</evidence>
<feature type="binding site" evidence="10">
    <location>
        <position position="28"/>
    </location>
    <ligand>
        <name>ATP</name>
        <dbReference type="ChEBI" id="CHEBI:30616"/>
    </ligand>
</feature>
<dbReference type="InterPro" id="IPR022965">
    <property type="entry name" value="Helicase_Hel308"/>
</dbReference>
<keyword evidence="2 10" id="KW-0227">DNA damage</keyword>
<dbReference type="AlphaFoldDB" id="A0A127B944"/>
<dbReference type="KEGG" id="pyc:TQ32_04155"/>
<evidence type="ECO:0000256" key="8">
    <source>
        <dbReference type="ARBA" id="ARBA00023235"/>
    </source>
</evidence>
<dbReference type="Gene3D" id="3.40.50.300">
    <property type="entry name" value="P-loop containing nucleotide triphosphate hydrolases"/>
    <property type="match status" value="2"/>
</dbReference>
<dbReference type="SUPFAM" id="SSF46785">
    <property type="entry name" value="Winged helix' DNA-binding domain"/>
    <property type="match status" value="1"/>
</dbReference>
<dbReference type="GO" id="GO:0043138">
    <property type="term" value="F:3'-5' DNA helicase activity"/>
    <property type="evidence" value="ECO:0007669"/>
    <property type="project" value="UniProtKB-UniRule"/>
</dbReference>
<dbReference type="OrthoDB" id="371946at2157"/>
<dbReference type="Pfam" id="PF00270">
    <property type="entry name" value="DEAD"/>
    <property type="match status" value="1"/>
</dbReference>
<dbReference type="SUPFAM" id="SSF52540">
    <property type="entry name" value="P-loop containing nucleoside triphosphate hydrolases"/>
    <property type="match status" value="1"/>
</dbReference>
<comment type="similarity">
    <text evidence="10">Belongs to the helicase family. Hel308 subfamily.</text>
</comment>
<dbReference type="PANTHER" id="PTHR47961">
    <property type="entry name" value="DNA POLYMERASE THETA, PUTATIVE (AFU_ORTHOLOGUE AFUA_1G05260)-RELATED"/>
    <property type="match status" value="1"/>
</dbReference>
<dbReference type="GeneID" id="28491000"/>
<dbReference type="InterPro" id="IPR048772">
    <property type="entry name" value="Hel308-like_dom4"/>
</dbReference>
<reference evidence="14" key="1">
    <citation type="submission" date="2015-02" db="EMBL/GenBank/DDBJ databases">
        <title>Pyrococcus kukulkanii sp. nov., a novel hyperthermophilic archaeon isolated from a deep-sea hydrothermal vent at the Guaymas Basin.</title>
        <authorList>
            <person name="Oger P.M."/>
            <person name="Callac N."/>
            <person name="Jebbar M."/>
            <person name="Godfroy A."/>
        </authorList>
    </citation>
    <scope>NUCLEOTIDE SEQUENCE [LARGE SCALE GENOMIC DNA]</scope>
    <source>
        <strain evidence="14">NCB100</strain>
    </source>
</reference>
<evidence type="ECO:0000256" key="4">
    <source>
        <dbReference type="ARBA" id="ARBA00022806"/>
    </source>
</evidence>
<reference evidence="13 14" key="2">
    <citation type="journal article" date="2016" name="Int. J. Syst. Evol. Microbiol.">
        <title>Pyrococcus kukulkanii sp. nov., a hyperthermophilic, piezophilic archaeon isolated from a deep-sea hydrothermal vent.</title>
        <authorList>
            <person name="Callac N."/>
            <person name="Oger P."/>
            <person name="Lesongeur F."/>
            <person name="Rattray J.E."/>
            <person name="Vannier P."/>
            <person name="Michoud G."/>
            <person name="Beauverger M."/>
            <person name="Gayet N."/>
            <person name="Rouxel O."/>
            <person name="Jebbar M."/>
            <person name="Godfroy A."/>
        </authorList>
    </citation>
    <scope>NUCLEOTIDE SEQUENCE [LARGE SCALE GENOMIC DNA]</scope>
    <source>
        <strain evidence="13 14">NCB100</strain>
    </source>
</reference>
<dbReference type="Gene3D" id="1.10.150.20">
    <property type="entry name" value="5' to 3' exonuclease, C-terminal subdomain"/>
    <property type="match status" value="1"/>
</dbReference>
<evidence type="ECO:0000259" key="11">
    <source>
        <dbReference type="PROSITE" id="PS51192"/>
    </source>
</evidence>
<dbReference type="PROSITE" id="PS51192">
    <property type="entry name" value="HELICASE_ATP_BIND_1"/>
    <property type="match status" value="1"/>
</dbReference>
<evidence type="ECO:0000256" key="2">
    <source>
        <dbReference type="ARBA" id="ARBA00022763"/>
    </source>
</evidence>
<name>A0A127B944_9EURY</name>
<evidence type="ECO:0000256" key="10">
    <source>
        <dbReference type="HAMAP-Rule" id="MF_00442"/>
    </source>
</evidence>
<dbReference type="EMBL" id="CP010835">
    <property type="protein sequence ID" value="AMM53765.1"/>
    <property type="molecule type" value="Genomic_DNA"/>
</dbReference>
<evidence type="ECO:0000313" key="14">
    <source>
        <dbReference type="Proteomes" id="UP000070587"/>
    </source>
</evidence>
<dbReference type="SMART" id="SM00278">
    <property type="entry name" value="HhH1"/>
    <property type="match status" value="2"/>
</dbReference>
<dbReference type="NCBIfam" id="NF001308">
    <property type="entry name" value="PRK00254.1"/>
    <property type="match status" value="1"/>
</dbReference>
<evidence type="ECO:0000259" key="12">
    <source>
        <dbReference type="PROSITE" id="PS51194"/>
    </source>
</evidence>
<dbReference type="InterPro" id="IPR050474">
    <property type="entry name" value="Hel308_SKI2-like"/>
</dbReference>
<dbReference type="CDD" id="cd18795">
    <property type="entry name" value="SF2_C_Ski2"/>
    <property type="match status" value="1"/>
</dbReference>
<dbReference type="Pfam" id="PF00271">
    <property type="entry name" value="Helicase_C"/>
    <property type="match status" value="1"/>
</dbReference>
<dbReference type="EC" id="5.6.2.4" evidence="10"/>
<protein>
    <recommendedName>
        <fullName evidence="10">ATP-dependent DNA helicase Hel308</fullName>
        <ecNumber evidence="10">5.6.2.4</ecNumber>
    </recommendedName>
    <alternativeName>
        <fullName evidence="10">DNA 3'-5' helicase Hel308</fullName>
    </alternativeName>
</protein>
<comment type="subunit">
    <text evidence="10">Monomer.</text>
</comment>
<dbReference type="Pfam" id="PF21280">
    <property type="entry name" value="Helicase_dom4_arc"/>
    <property type="match status" value="1"/>
</dbReference>
<dbReference type="STRING" id="1609559.TQ32_04155"/>
<dbReference type="RefSeq" id="WP_068321386.1">
    <property type="nucleotide sequence ID" value="NZ_CP010835.1"/>
</dbReference>
<keyword evidence="1 10" id="KW-0547">Nucleotide-binding</keyword>
<feature type="domain" description="Helicase C-terminal" evidence="12">
    <location>
        <begin position="225"/>
        <end position="422"/>
    </location>
</feature>
<dbReference type="Pfam" id="PF14520">
    <property type="entry name" value="HHH_5"/>
    <property type="match status" value="1"/>
</dbReference>
<dbReference type="GO" id="GO:0016887">
    <property type="term" value="F:ATP hydrolysis activity"/>
    <property type="evidence" value="ECO:0007669"/>
    <property type="project" value="RHEA"/>
</dbReference>
<comment type="catalytic activity">
    <reaction evidence="10">
        <text>ATP + H2O = ADP + phosphate + H(+)</text>
        <dbReference type="Rhea" id="RHEA:13065"/>
        <dbReference type="ChEBI" id="CHEBI:15377"/>
        <dbReference type="ChEBI" id="CHEBI:15378"/>
        <dbReference type="ChEBI" id="CHEBI:30616"/>
        <dbReference type="ChEBI" id="CHEBI:43474"/>
        <dbReference type="ChEBI" id="CHEBI:456216"/>
        <dbReference type="EC" id="5.6.2.4"/>
    </reaction>
</comment>
<comment type="function">
    <text evidence="10">DNA-dependent ATPase and 3'-5' DNA helicase that may be involved in repair of stalled replication forks.</text>
</comment>
<dbReference type="PROSITE" id="PS51194">
    <property type="entry name" value="HELICASE_CTER"/>
    <property type="match status" value="1"/>
</dbReference>
<dbReference type="InterPro" id="IPR003583">
    <property type="entry name" value="Hlx-hairpin-Hlx_DNA-bd_motif"/>
</dbReference>
<evidence type="ECO:0000256" key="6">
    <source>
        <dbReference type="ARBA" id="ARBA00023125"/>
    </source>
</evidence>
<sequence length="721" mass="82584">MRVEELKVSEKVKLILRKRGIEELYPPQEEALKSGVLEGENLLVAIPTASGKTLIAEIAMVNTLLREGGKAVYIVPLKALAEEKFQEFRDWEEIGLRVAMATGDYDSKDEWLGKYDIVVATAEKFDSLLRHGSSWIKDVKVLVVDEIHLLGSRDRGATLEVILTHMLGKAQIIGLSATIGNPEELAEWLNAKLVMSEWRPVQLRRGVFHQGLVVWEDGEVDRFGSWEDLVYDAVKRGKGALVFVNMRRKAERTALELSKKVKSMLTRGELRKLKELANSLEENPTNEKLAKALQGGVAFHHAGLGREERVLVENNFRAGLIKVVVATPTLAAGINTPAFRVIIRDTWRYSEFGMERIPVLEVQQMMGRAGRPRYDERGEAIIVSTTENPGDVISYYIKGKPEKLFSQLSNESNLRSQILALIATFNYRTVREILNFIDRTFYAYQRKDTYSIEAKIKEILYFLMENEFVELTLEDEIIPLPLGTRTAKLYIDPMTAKVFKDFFKYIEKDPNPVGIFHVIALTPDMVPVSYSKRELSKLEEEYYSLKDRVYADDPYLTYDPYYERKFFRAFKTSLILHAWINEVSEADIVEKFSVEPGDIYRLVETAEWLIYSLKEIAKILGASQELLDYLEKLRVRVKHGVREELIPLMELPMVGRKRARALYNAGFKDFESIARATPRELLKIEGIGAKTVEAIFKHLGREVKIVEKPKKNTLDYFLNKQ</sequence>